<feature type="transmembrane region" description="Helical" evidence="1">
    <location>
        <begin position="182"/>
        <end position="201"/>
    </location>
</feature>
<feature type="transmembrane region" description="Helical" evidence="1">
    <location>
        <begin position="160"/>
        <end position="176"/>
    </location>
</feature>
<dbReference type="OrthoDB" id="9790723at2"/>
<feature type="transmembrane region" description="Helical" evidence="1">
    <location>
        <begin position="128"/>
        <end position="148"/>
    </location>
</feature>
<keyword evidence="1" id="KW-1133">Transmembrane helix</keyword>
<evidence type="ECO:0000313" key="3">
    <source>
        <dbReference type="Proteomes" id="UP000293568"/>
    </source>
</evidence>
<gene>
    <name evidence="2" type="ORF">ET464_05755</name>
</gene>
<dbReference type="AlphaFoldDB" id="A0A4P6EU18"/>
<dbReference type="KEGG" id="pprt:ET464_05755"/>
<reference evidence="2 3" key="1">
    <citation type="submission" date="2019-01" db="EMBL/GenBank/DDBJ databases">
        <title>Genome sequencing of strain FW100M-2.</title>
        <authorList>
            <person name="Heo J."/>
            <person name="Kim S.-J."/>
            <person name="Kim J.-S."/>
            <person name="Hong S.-B."/>
            <person name="Kwon S.-W."/>
        </authorList>
    </citation>
    <scope>NUCLEOTIDE SEQUENCE [LARGE SCALE GENOMIC DNA]</scope>
    <source>
        <strain evidence="2 3">FW100M-2</strain>
    </source>
</reference>
<name>A0A4P6EU18_9BACL</name>
<evidence type="ECO:0000256" key="1">
    <source>
        <dbReference type="SAM" id="Phobius"/>
    </source>
</evidence>
<organism evidence="2 3">
    <name type="scientific">Paenibacillus protaetiae</name>
    <dbReference type="NCBI Taxonomy" id="2509456"/>
    <lineage>
        <taxon>Bacteria</taxon>
        <taxon>Bacillati</taxon>
        <taxon>Bacillota</taxon>
        <taxon>Bacilli</taxon>
        <taxon>Bacillales</taxon>
        <taxon>Paenibacillaceae</taxon>
        <taxon>Paenibacillus</taxon>
    </lineage>
</organism>
<keyword evidence="1" id="KW-0812">Transmembrane</keyword>
<dbReference type="GO" id="GO:0016020">
    <property type="term" value="C:membrane"/>
    <property type="evidence" value="ECO:0007669"/>
    <property type="project" value="UniProtKB-SubCell"/>
</dbReference>
<proteinExistence type="predicted"/>
<feature type="transmembrane region" description="Helical" evidence="1">
    <location>
        <begin position="12"/>
        <end position="30"/>
    </location>
</feature>
<keyword evidence="1" id="KW-0472">Membrane</keyword>
<protein>
    <submittedName>
        <fullName evidence="2">Phosphatase PAP2 family protein</fullName>
    </submittedName>
</protein>
<dbReference type="Gene3D" id="1.20.144.10">
    <property type="entry name" value="Phosphatidic acid phosphatase type 2/haloperoxidase"/>
    <property type="match status" value="1"/>
</dbReference>
<feature type="transmembrane region" description="Helical" evidence="1">
    <location>
        <begin position="84"/>
        <end position="101"/>
    </location>
</feature>
<evidence type="ECO:0000313" key="2">
    <source>
        <dbReference type="EMBL" id="QAY65965.1"/>
    </source>
</evidence>
<dbReference type="InterPro" id="IPR036938">
    <property type="entry name" value="PAP2/HPO_sf"/>
</dbReference>
<sequence>MVNAMKKLKRFAPLLGMLIFPVLGWIYAHTDKPKHHIYSLMTDLDRAIPLVKLFVVPYSVWIFYIYACLIYFFFKDINVYRRSLMTYAICALVCYGIYTVFQTTVPRPDISGSDPVTRLLLFIYHRDEPFNCFPSIHCFSSFMVARALYASSFRSKLNQSLIYSMSALIIVSTFFVKQHTILDAVCGILLADLVYRTLLLLERLFKTHKSKPAVKQANM</sequence>
<accession>A0A4P6EU18</accession>
<feature type="transmembrane region" description="Helical" evidence="1">
    <location>
        <begin position="50"/>
        <end position="72"/>
    </location>
</feature>
<keyword evidence="3" id="KW-1185">Reference proteome</keyword>
<dbReference type="Proteomes" id="UP000293568">
    <property type="component" value="Chromosome"/>
</dbReference>
<dbReference type="RefSeq" id="WP_129439039.1">
    <property type="nucleotide sequence ID" value="NZ_CP035492.1"/>
</dbReference>
<dbReference type="SUPFAM" id="SSF48317">
    <property type="entry name" value="Acid phosphatase/Vanadium-dependent haloperoxidase"/>
    <property type="match status" value="1"/>
</dbReference>
<dbReference type="EMBL" id="CP035492">
    <property type="protein sequence ID" value="QAY65965.1"/>
    <property type="molecule type" value="Genomic_DNA"/>
</dbReference>